<keyword evidence="4 9" id="KW-0378">Hydrolase</keyword>
<dbReference type="InterPro" id="IPR000490">
    <property type="entry name" value="Glyco_hydro_17"/>
</dbReference>
<evidence type="ECO:0000256" key="1">
    <source>
        <dbReference type="ARBA" id="ARBA00000382"/>
    </source>
</evidence>
<gene>
    <name evidence="11" type="ORF">CITCOLO1_LOCUS20594</name>
</gene>
<evidence type="ECO:0000256" key="9">
    <source>
        <dbReference type="RuleBase" id="RU004336"/>
    </source>
</evidence>
<evidence type="ECO:0000256" key="10">
    <source>
        <dbReference type="SAM" id="SignalP"/>
    </source>
</evidence>
<dbReference type="PANTHER" id="PTHR32227">
    <property type="entry name" value="GLUCAN ENDO-1,3-BETA-GLUCOSIDASE BG1-RELATED-RELATED"/>
    <property type="match status" value="1"/>
</dbReference>
<evidence type="ECO:0000256" key="7">
    <source>
        <dbReference type="ARBA" id="ARBA00033417"/>
    </source>
</evidence>
<dbReference type="Pfam" id="PF00332">
    <property type="entry name" value="Glyco_hydro_17"/>
    <property type="match status" value="1"/>
</dbReference>
<sequence>MAKLVQIVFLIIMAVTVVEAYDVLLGVYYGLNGDNLPPPWKVVQLCEKYNIRRIRLDGPNVDVLNAFRGTGIDVSFSIPNDKLTDMATNKTRVEEWFNTYIKPFIGDFKINYIIVGDKAIPGLDNCILPVMMSLQDLLNAHYLGQVKITTLVGYNGALASKDPPSSGAFHETVSENLRGILQFLVEEGSPLMVSVFPYRKYKFHGGVSLNYAIFNETKPVVRDGELNYYNLFDAMVDAFYAAIDKEAVGDVTIAVGETGWPTCGDNDTSTKAIAAEYNKKFVTHICSGKGTPRKPNVFLEGFIQSIFNEDENPDGESQCYGMFDVDMNPSYSLFSNATTLNPLVRKGKKN</sequence>
<evidence type="ECO:0000256" key="8">
    <source>
        <dbReference type="RuleBase" id="RU004335"/>
    </source>
</evidence>
<evidence type="ECO:0000256" key="2">
    <source>
        <dbReference type="ARBA" id="ARBA00008773"/>
    </source>
</evidence>
<dbReference type="SUPFAM" id="SSF51445">
    <property type="entry name" value="(Trans)glycosidases"/>
    <property type="match status" value="1"/>
</dbReference>
<evidence type="ECO:0000256" key="3">
    <source>
        <dbReference type="ARBA" id="ARBA00012780"/>
    </source>
</evidence>
<feature type="signal peptide" evidence="10">
    <location>
        <begin position="1"/>
        <end position="20"/>
    </location>
</feature>
<evidence type="ECO:0000256" key="5">
    <source>
        <dbReference type="ARBA" id="ARBA00023295"/>
    </source>
</evidence>
<feature type="chain" id="PRO_5045548304" description="glucan endo-1,3-beta-D-glucosidase" evidence="10">
    <location>
        <begin position="21"/>
        <end position="350"/>
    </location>
</feature>
<evidence type="ECO:0000256" key="6">
    <source>
        <dbReference type="ARBA" id="ARBA00033335"/>
    </source>
</evidence>
<dbReference type="InterPro" id="IPR017853">
    <property type="entry name" value="GH"/>
</dbReference>
<name>A0ABP0Z5Z2_9ROSI</name>
<evidence type="ECO:0000313" key="12">
    <source>
        <dbReference type="Proteomes" id="UP001642487"/>
    </source>
</evidence>
<dbReference type="Gene3D" id="3.20.20.80">
    <property type="entry name" value="Glycosidases"/>
    <property type="match status" value="1"/>
</dbReference>
<protein>
    <recommendedName>
        <fullName evidence="3">glucan endo-1,3-beta-D-glucosidase</fullName>
        <ecNumber evidence="3">3.2.1.39</ecNumber>
    </recommendedName>
    <alternativeName>
        <fullName evidence="6">(1-&gt;3)-beta-glucan endohydrolase</fullName>
    </alternativeName>
    <alternativeName>
        <fullName evidence="7">Beta-1,3-endoglucanase</fullName>
    </alternativeName>
</protein>
<accession>A0ABP0Z5Z2</accession>
<dbReference type="Proteomes" id="UP001642487">
    <property type="component" value="Chromosome 8"/>
</dbReference>
<dbReference type="EMBL" id="OZ021742">
    <property type="protein sequence ID" value="CAK9328189.1"/>
    <property type="molecule type" value="Genomic_DNA"/>
</dbReference>
<keyword evidence="12" id="KW-1185">Reference proteome</keyword>
<proteinExistence type="inferred from homology"/>
<dbReference type="InterPro" id="IPR044965">
    <property type="entry name" value="Glyco_hydro_17_plant"/>
</dbReference>
<evidence type="ECO:0000313" key="11">
    <source>
        <dbReference type="EMBL" id="CAK9328189.1"/>
    </source>
</evidence>
<comment type="catalytic activity">
    <reaction evidence="1">
        <text>Hydrolysis of (1-&gt;3)-beta-D-glucosidic linkages in (1-&gt;3)-beta-D-glucans.</text>
        <dbReference type="EC" id="3.2.1.39"/>
    </reaction>
</comment>
<evidence type="ECO:0000256" key="4">
    <source>
        <dbReference type="ARBA" id="ARBA00022801"/>
    </source>
</evidence>
<dbReference type="PROSITE" id="PS00587">
    <property type="entry name" value="GLYCOSYL_HYDROL_F17"/>
    <property type="match status" value="1"/>
</dbReference>
<reference evidence="11 12" key="1">
    <citation type="submission" date="2024-03" db="EMBL/GenBank/DDBJ databases">
        <authorList>
            <person name="Gkanogiannis A."/>
            <person name="Becerra Lopez-Lavalle L."/>
        </authorList>
    </citation>
    <scope>NUCLEOTIDE SEQUENCE [LARGE SCALE GENOMIC DNA]</scope>
</reference>
<keyword evidence="10" id="KW-0732">Signal</keyword>
<dbReference type="EC" id="3.2.1.39" evidence="3"/>
<organism evidence="11 12">
    <name type="scientific">Citrullus colocynthis</name>
    <name type="common">colocynth</name>
    <dbReference type="NCBI Taxonomy" id="252529"/>
    <lineage>
        <taxon>Eukaryota</taxon>
        <taxon>Viridiplantae</taxon>
        <taxon>Streptophyta</taxon>
        <taxon>Embryophyta</taxon>
        <taxon>Tracheophyta</taxon>
        <taxon>Spermatophyta</taxon>
        <taxon>Magnoliopsida</taxon>
        <taxon>eudicotyledons</taxon>
        <taxon>Gunneridae</taxon>
        <taxon>Pentapetalae</taxon>
        <taxon>rosids</taxon>
        <taxon>fabids</taxon>
        <taxon>Cucurbitales</taxon>
        <taxon>Cucurbitaceae</taxon>
        <taxon>Benincaseae</taxon>
        <taxon>Citrullus</taxon>
    </lineage>
</organism>
<comment type="similarity">
    <text evidence="2 8">Belongs to the glycosyl hydrolase 17 family.</text>
</comment>
<keyword evidence="5 9" id="KW-0326">Glycosidase</keyword>